<dbReference type="PANTHER" id="PTHR33048">
    <property type="entry name" value="PTH11-LIKE INTEGRAL MEMBRANE PROTEIN (AFU_ORTHOLOGUE AFUA_5G11245)"/>
    <property type="match status" value="1"/>
</dbReference>
<reference evidence="9" key="2">
    <citation type="journal article" date="2023" name="IMA Fungus">
        <title>Comparative genomic study of the Penicillium genus elucidates a diverse pangenome and 15 lateral gene transfer events.</title>
        <authorList>
            <person name="Petersen C."/>
            <person name="Sorensen T."/>
            <person name="Nielsen M.R."/>
            <person name="Sondergaard T.E."/>
            <person name="Sorensen J.L."/>
            <person name="Fitzpatrick D.A."/>
            <person name="Frisvad J.C."/>
            <person name="Nielsen K.L."/>
        </authorList>
    </citation>
    <scope>NUCLEOTIDE SEQUENCE</scope>
    <source>
        <strain evidence="9">IBT 21917</strain>
    </source>
</reference>
<evidence type="ECO:0000313" key="9">
    <source>
        <dbReference type="EMBL" id="KAJ5183766.1"/>
    </source>
</evidence>
<gene>
    <name evidence="9" type="ORF">N7492_001382</name>
</gene>
<feature type="transmembrane region" description="Helical" evidence="7">
    <location>
        <begin position="394"/>
        <end position="413"/>
    </location>
</feature>
<evidence type="ECO:0000256" key="1">
    <source>
        <dbReference type="ARBA" id="ARBA00004141"/>
    </source>
</evidence>
<feature type="transmembrane region" description="Helical" evidence="7">
    <location>
        <begin position="191"/>
        <end position="216"/>
    </location>
</feature>
<evidence type="ECO:0000256" key="5">
    <source>
        <dbReference type="ARBA" id="ARBA00038359"/>
    </source>
</evidence>
<evidence type="ECO:0000313" key="10">
    <source>
        <dbReference type="Proteomes" id="UP001146351"/>
    </source>
</evidence>
<evidence type="ECO:0000256" key="2">
    <source>
        <dbReference type="ARBA" id="ARBA00022692"/>
    </source>
</evidence>
<evidence type="ECO:0000256" key="7">
    <source>
        <dbReference type="SAM" id="Phobius"/>
    </source>
</evidence>
<feature type="transmembrane region" description="Helical" evidence="7">
    <location>
        <begin position="352"/>
        <end position="374"/>
    </location>
</feature>
<organism evidence="9 10">
    <name type="scientific">Penicillium capsulatum</name>
    <dbReference type="NCBI Taxonomy" id="69766"/>
    <lineage>
        <taxon>Eukaryota</taxon>
        <taxon>Fungi</taxon>
        <taxon>Dikarya</taxon>
        <taxon>Ascomycota</taxon>
        <taxon>Pezizomycotina</taxon>
        <taxon>Eurotiomycetes</taxon>
        <taxon>Eurotiomycetidae</taxon>
        <taxon>Eurotiales</taxon>
        <taxon>Aspergillaceae</taxon>
        <taxon>Penicillium</taxon>
    </lineage>
</organism>
<comment type="caution">
    <text evidence="9">The sequence shown here is derived from an EMBL/GenBank/DDBJ whole genome shotgun (WGS) entry which is preliminary data.</text>
</comment>
<dbReference type="Proteomes" id="UP001146351">
    <property type="component" value="Unassembled WGS sequence"/>
</dbReference>
<feature type="domain" description="Rhodopsin" evidence="8">
    <location>
        <begin position="175"/>
        <end position="410"/>
    </location>
</feature>
<comment type="subcellular location">
    <subcellularLocation>
        <location evidence="1">Membrane</location>
        <topology evidence="1">Multi-pass membrane protein</topology>
    </subcellularLocation>
</comment>
<feature type="transmembrane region" description="Helical" evidence="7">
    <location>
        <begin position="270"/>
        <end position="300"/>
    </location>
</feature>
<protein>
    <recommendedName>
        <fullName evidence="8">Rhodopsin domain-containing protein</fullName>
    </recommendedName>
</protein>
<evidence type="ECO:0000256" key="4">
    <source>
        <dbReference type="ARBA" id="ARBA00023136"/>
    </source>
</evidence>
<reference evidence="9" key="1">
    <citation type="submission" date="2022-11" db="EMBL/GenBank/DDBJ databases">
        <authorList>
            <person name="Petersen C."/>
        </authorList>
    </citation>
    <scope>NUCLEOTIDE SEQUENCE</scope>
    <source>
        <strain evidence="9">IBT 21917</strain>
    </source>
</reference>
<keyword evidence="3 7" id="KW-1133">Transmembrane helix</keyword>
<dbReference type="EMBL" id="JAPQKO010000001">
    <property type="protein sequence ID" value="KAJ5183766.1"/>
    <property type="molecule type" value="Genomic_DNA"/>
</dbReference>
<keyword evidence="10" id="KW-1185">Reference proteome</keyword>
<evidence type="ECO:0000256" key="6">
    <source>
        <dbReference type="SAM" id="MobiDB-lite"/>
    </source>
</evidence>
<evidence type="ECO:0000259" key="8">
    <source>
        <dbReference type="Pfam" id="PF20684"/>
    </source>
</evidence>
<dbReference type="InterPro" id="IPR049326">
    <property type="entry name" value="Rhodopsin_dom_fungi"/>
</dbReference>
<evidence type="ECO:0000256" key="3">
    <source>
        <dbReference type="ARBA" id="ARBA00022989"/>
    </source>
</evidence>
<accession>A0A9W9IXN1</accession>
<proteinExistence type="inferred from homology"/>
<dbReference type="AlphaFoldDB" id="A0A9W9IXN1"/>
<name>A0A9W9IXN1_9EURO</name>
<feature type="transmembrane region" description="Helical" evidence="7">
    <location>
        <begin position="320"/>
        <end position="340"/>
    </location>
</feature>
<feature type="region of interest" description="Disordered" evidence="6">
    <location>
        <begin position="1"/>
        <end position="25"/>
    </location>
</feature>
<dbReference type="GO" id="GO:0016020">
    <property type="term" value="C:membrane"/>
    <property type="evidence" value="ECO:0007669"/>
    <property type="project" value="UniProtKB-SubCell"/>
</dbReference>
<feature type="transmembrane region" description="Helical" evidence="7">
    <location>
        <begin position="236"/>
        <end position="258"/>
    </location>
</feature>
<dbReference type="PANTHER" id="PTHR33048:SF163">
    <property type="entry name" value="INTEGRAL MEMBRANE PROTEIN (AFU_ORTHOLOGUE AFUA_8G05510)"/>
    <property type="match status" value="1"/>
</dbReference>
<keyword evidence="2 7" id="KW-0812">Transmembrane</keyword>
<dbReference type="Pfam" id="PF20684">
    <property type="entry name" value="Fung_rhodopsin"/>
    <property type="match status" value="1"/>
</dbReference>
<keyword evidence="4 7" id="KW-0472">Membrane</keyword>
<comment type="similarity">
    <text evidence="5">Belongs to the SAT4 family.</text>
</comment>
<dbReference type="OrthoDB" id="10017208at2759"/>
<dbReference type="InterPro" id="IPR052337">
    <property type="entry name" value="SAT4-like"/>
</dbReference>
<sequence length="506" mass="56409">MAIGDPSFPIGSGKPTGTQKISPRNRALGPASLLVHENWSRRVSFQVIARLLPTSSSHDGRARPLFPNNENTTDLGTMSYPGCSLIGRPGNGDNSGLHSLSTRAHLSRLGAWNWLAQRMIAHEKDCCGWVLQEIAKDSEALESGSPLIWFFITRGWQMIEIISVLVALCLICVVLRIFARLRRRVGFGIDDYLSIVSLVLMIAMLVELILWCSIGGNGAHAADLDPKTTMNYWKIFLANQFTYFLLCPSIKISIVCFYRRVFTTPKFQQFTFALNCLIGAWGAAIFFACAGQCIPLRAYWDHSVQGRCIDANRFFIVNQAWNVLIDFVILALPIPMIWNLHRAWQDKLALNGVFALGAFVCFASIYRIVVLFWISPADPTYTVYQATLWTHIEPSVGLICSCLPIIRGLFPALSMKNRSNRSTAPYYINTDISNSNFLSKSSPRSPDLEYMKMEAGAYGSQIETSPRAQFLGDDLHPLNIKVQTDIAITPDMDSVSNSSTLTQGHH</sequence>
<feature type="transmembrane region" description="Helical" evidence="7">
    <location>
        <begin position="155"/>
        <end position="179"/>
    </location>
</feature>